<name>A0A3B0XMN4_9ZZZZ</name>
<evidence type="ECO:0000256" key="1">
    <source>
        <dbReference type="ARBA" id="ARBA00009981"/>
    </source>
</evidence>
<dbReference type="Gene3D" id="3.40.1620.10">
    <property type="entry name" value="YefM-like domain"/>
    <property type="match status" value="1"/>
</dbReference>
<dbReference type="Pfam" id="PF02604">
    <property type="entry name" value="PhdYeFM_antitox"/>
    <property type="match status" value="1"/>
</dbReference>
<comment type="similarity">
    <text evidence="1">Belongs to the phD/YefM antitoxin family.</text>
</comment>
<protein>
    <recommendedName>
        <fullName evidence="3">Antitoxin</fullName>
    </recommendedName>
</protein>
<sequence>MMNVTATELKNRLGQYLETAQAEPVIVEKSGRASSVVLSKRRYDELCDLEDKLWDMKAHDAEKEGFMSDDETRELTGQ</sequence>
<gene>
    <name evidence="2" type="ORF">MNBD_GAMMA10-2092</name>
</gene>
<dbReference type="AlphaFoldDB" id="A0A3B0XMN4"/>
<proteinExistence type="inferred from homology"/>
<organism evidence="2">
    <name type="scientific">hydrothermal vent metagenome</name>
    <dbReference type="NCBI Taxonomy" id="652676"/>
    <lineage>
        <taxon>unclassified sequences</taxon>
        <taxon>metagenomes</taxon>
        <taxon>ecological metagenomes</taxon>
    </lineage>
</organism>
<reference evidence="2" key="1">
    <citation type="submission" date="2018-06" db="EMBL/GenBank/DDBJ databases">
        <authorList>
            <person name="Zhirakovskaya E."/>
        </authorList>
    </citation>
    <scope>NUCLEOTIDE SEQUENCE</scope>
</reference>
<evidence type="ECO:0000313" key="2">
    <source>
        <dbReference type="EMBL" id="VAW69745.1"/>
    </source>
</evidence>
<dbReference type="NCBIfam" id="TIGR01552">
    <property type="entry name" value="phd_fam"/>
    <property type="match status" value="1"/>
</dbReference>
<evidence type="ECO:0008006" key="3">
    <source>
        <dbReference type="Google" id="ProtNLM"/>
    </source>
</evidence>
<dbReference type="SUPFAM" id="SSF143120">
    <property type="entry name" value="YefM-like"/>
    <property type="match status" value="1"/>
</dbReference>
<dbReference type="InterPro" id="IPR006442">
    <property type="entry name" value="Antitoxin_Phd/YefM"/>
</dbReference>
<accession>A0A3B0XMN4</accession>
<dbReference type="InterPro" id="IPR036165">
    <property type="entry name" value="YefM-like_sf"/>
</dbReference>
<dbReference type="EMBL" id="UOFJ01000457">
    <property type="protein sequence ID" value="VAW69745.1"/>
    <property type="molecule type" value="Genomic_DNA"/>
</dbReference>